<name>A0A4C2EML2_9EURY</name>
<proteinExistence type="predicted"/>
<dbReference type="Proteomes" id="UP000304382">
    <property type="component" value="Unassembled WGS sequence"/>
</dbReference>
<reference evidence="2 3" key="1">
    <citation type="submission" date="2019-02" db="EMBL/GenBank/DDBJ databases">
        <title>Haloarcula mannanilyticum sp. nov., a mannan degrading haloarchaeon isolated from commercial salt.</title>
        <authorList>
            <person name="Enomoto S."/>
            <person name="Shimane Y."/>
            <person name="Kamekura M."/>
            <person name="Ito T."/>
            <person name="Moriya O."/>
            <person name="Ihara K."/>
            <person name="Takahashi-Ando N."/>
            <person name="Fukushima Y."/>
            <person name="Yoshida Y."/>
            <person name="Usama R."/>
            <person name="Takai K."/>
            <person name="Minegishi H."/>
        </authorList>
    </citation>
    <scope>NUCLEOTIDE SEQUENCE [LARGE SCALE GENOMIC DNA]</scope>
    <source>
        <strain evidence="2 3">MD130-1</strain>
    </source>
</reference>
<keyword evidence="3" id="KW-1185">Reference proteome</keyword>
<feature type="region of interest" description="Disordered" evidence="1">
    <location>
        <begin position="121"/>
        <end position="157"/>
    </location>
</feature>
<evidence type="ECO:0008006" key="4">
    <source>
        <dbReference type="Google" id="ProtNLM"/>
    </source>
</evidence>
<dbReference type="AlphaFoldDB" id="A0A4C2EML2"/>
<dbReference type="EMBL" id="BIXZ01000010">
    <property type="protein sequence ID" value="GCF15818.1"/>
    <property type="molecule type" value="Genomic_DNA"/>
</dbReference>
<sequence>MFQLTVPFRALDDGRIVTPTQVDDQQPVECPECRGILYPRDGDYRARHFFHAADDADEACSKASQGESDTHARCTALAVATLADQYPNAARVGAEITIDATGTPTTPKTRRADALVEFDEENPFEAASSSRFNTSTTARTSKEPPTITFQRGTQSRG</sequence>
<evidence type="ECO:0000256" key="1">
    <source>
        <dbReference type="SAM" id="MobiDB-lite"/>
    </source>
</evidence>
<feature type="compositionally biased region" description="Polar residues" evidence="1">
    <location>
        <begin position="127"/>
        <end position="139"/>
    </location>
</feature>
<organism evidence="2 3">
    <name type="scientific">Haloarcula mannanilytica</name>
    <dbReference type="NCBI Taxonomy" id="2509225"/>
    <lineage>
        <taxon>Archaea</taxon>
        <taxon>Methanobacteriati</taxon>
        <taxon>Methanobacteriota</taxon>
        <taxon>Stenosarchaea group</taxon>
        <taxon>Halobacteria</taxon>
        <taxon>Halobacteriales</taxon>
        <taxon>Haloarculaceae</taxon>
        <taxon>Haloarcula</taxon>
    </lineage>
</organism>
<feature type="compositionally biased region" description="Polar residues" evidence="1">
    <location>
        <begin position="147"/>
        <end position="157"/>
    </location>
</feature>
<accession>A0A4C2EML2</accession>
<evidence type="ECO:0000313" key="2">
    <source>
        <dbReference type="EMBL" id="GCF15818.1"/>
    </source>
</evidence>
<protein>
    <recommendedName>
        <fullName evidence="4">Competence protein CoiA-like family protein</fullName>
    </recommendedName>
</protein>
<gene>
    <name evidence="2" type="ORF">Harman_37530</name>
</gene>
<comment type="caution">
    <text evidence="2">The sequence shown here is derived from an EMBL/GenBank/DDBJ whole genome shotgun (WGS) entry which is preliminary data.</text>
</comment>
<evidence type="ECO:0000313" key="3">
    <source>
        <dbReference type="Proteomes" id="UP000304382"/>
    </source>
</evidence>